<dbReference type="InterPro" id="IPR019734">
    <property type="entry name" value="TPR_rpt"/>
</dbReference>
<dbReference type="AlphaFoldDB" id="A0A1N7QF01"/>
<protein>
    <submittedName>
        <fullName evidence="4">Flp pilus assembly protein TadD, contains TPR repeats</fullName>
    </submittedName>
</protein>
<gene>
    <name evidence="4" type="ORF">SAMN05421774_11016</name>
</gene>
<evidence type="ECO:0000313" key="5">
    <source>
        <dbReference type="Proteomes" id="UP000186141"/>
    </source>
</evidence>
<sequence length="821" mass="89961">MIRRLALSPLLAAGLLASTLMLSGCESSEEKAERHFQSALTLLEAGDQDRALVELRNVFQLNGFHREARETYIAIQLERGNMREATGQLLRLVEQYPDTLEARQKLAELALMRGDWLEFDRHGHAAVELDPAPVASRAIAAALAYRAALSGRSPEGRAEAADLARAVLAEAPDNPIAQRIVIDALMAGDSVAQALPEIDRLLAEEPDNEEFHMLKFRLLVQQEETEAVGEQLREMHRRFPQNEAVRQWLLSWYLGRNDLDGAEAFLRSLAGPDDGPIEGHVAVVQMLQATRGAAAARAELTRLAEATRDTPTGAFWRALGAVQDYSEGRRQEAVAELETVLKDAPENEQTHRIKVMMAQILLSEGNPVGARARIEEVLTADPGHVDALKMRAAWRIAEDKPGEAIVDLRAALNQAPRDAQVLTLMAQAHEREGARDLAGERLALAVEVSGNAPEESLRYARFLLREGQGDGRTYVAETVLNDARRASPGHVGVLELLGEIQIANRNEERAQEIIATLSAQTDPAAAEAARRLETAMVLARGRNEESLAFLQGMIEQGDTDLRTLAVMMDAQLRAGKPQEARSFLQGRLTQDPQNPELLQMLAILEGLLGNVEAAETAYRQVLDLVPAAENTVRLYYSLLISAGRDDEAGELLRTARASKPKSLMLGWLLAGHVERAGDTDAAIGIYEELYALDTSNTVIANNLASLITTYRQSPEDLERAFAIARRLRGLEAPAFQDTYGWIEFRRGNIEEALRYLEPAAAGLPENALAQFHLGMAYAATPGREADAIAALTRALELGEDSGLPQMETARQKLDELTAKAP</sequence>
<dbReference type="SUPFAM" id="SSF48452">
    <property type="entry name" value="TPR-like"/>
    <property type="match status" value="3"/>
</dbReference>
<dbReference type="InterPro" id="IPR051012">
    <property type="entry name" value="CellSynth/LPSAsmb/PSIAsmb"/>
</dbReference>
<evidence type="ECO:0000313" key="4">
    <source>
        <dbReference type="EMBL" id="SIT21430.1"/>
    </source>
</evidence>
<dbReference type="PROSITE" id="PS51257">
    <property type="entry name" value="PROKAR_LIPOPROTEIN"/>
    <property type="match status" value="1"/>
</dbReference>
<keyword evidence="3" id="KW-0732">Signal</keyword>
<dbReference type="Proteomes" id="UP000186141">
    <property type="component" value="Unassembled WGS sequence"/>
</dbReference>
<proteinExistence type="predicted"/>
<dbReference type="RefSeq" id="WP_083701349.1">
    <property type="nucleotide sequence ID" value="NZ_BMEH01000010.1"/>
</dbReference>
<name>A0A1N7QF01_9RHOB</name>
<dbReference type="Pfam" id="PF13432">
    <property type="entry name" value="TPR_16"/>
    <property type="match status" value="1"/>
</dbReference>
<dbReference type="EMBL" id="FTOT01000010">
    <property type="protein sequence ID" value="SIT21430.1"/>
    <property type="molecule type" value="Genomic_DNA"/>
</dbReference>
<evidence type="ECO:0000256" key="3">
    <source>
        <dbReference type="SAM" id="SignalP"/>
    </source>
</evidence>
<feature type="chain" id="PRO_5012930174" evidence="3">
    <location>
        <begin position="24"/>
        <end position="821"/>
    </location>
</feature>
<dbReference type="OrthoDB" id="7637125at2"/>
<reference evidence="4 5" key="1">
    <citation type="submission" date="2017-01" db="EMBL/GenBank/DDBJ databases">
        <authorList>
            <person name="Mah S.A."/>
            <person name="Swanson W.J."/>
            <person name="Moy G.W."/>
            <person name="Vacquier V.D."/>
        </authorList>
    </citation>
    <scope>NUCLEOTIDE SEQUENCE [LARGE SCALE GENOMIC DNA]</scope>
    <source>
        <strain evidence="4 5">DSM 26375</strain>
    </source>
</reference>
<evidence type="ECO:0000256" key="1">
    <source>
        <dbReference type="ARBA" id="ARBA00022737"/>
    </source>
</evidence>
<feature type="signal peptide" evidence="3">
    <location>
        <begin position="1"/>
        <end position="23"/>
    </location>
</feature>
<dbReference type="PANTHER" id="PTHR45586">
    <property type="entry name" value="TPR REPEAT-CONTAINING PROTEIN PA4667"/>
    <property type="match status" value="1"/>
</dbReference>
<dbReference type="PANTHER" id="PTHR45586:SF1">
    <property type="entry name" value="LIPOPOLYSACCHARIDE ASSEMBLY PROTEIN B"/>
    <property type="match status" value="1"/>
</dbReference>
<keyword evidence="1" id="KW-0677">Repeat</keyword>
<keyword evidence="2" id="KW-0802">TPR repeat</keyword>
<evidence type="ECO:0000256" key="2">
    <source>
        <dbReference type="ARBA" id="ARBA00022803"/>
    </source>
</evidence>
<dbReference type="STRING" id="1086013.SAMN05421774_11016"/>
<accession>A0A1N7QF01</accession>
<dbReference type="Pfam" id="PF14559">
    <property type="entry name" value="TPR_19"/>
    <property type="match status" value="1"/>
</dbReference>
<organism evidence="4 5">
    <name type="scientific">Gemmobacter megaterium</name>
    <dbReference type="NCBI Taxonomy" id="1086013"/>
    <lineage>
        <taxon>Bacteria</taxon>
        <taxon>Pseudomonadati</taxon>
        <taxon>Pseudomonadota</taxon>
        <taxon>Alphaproteobacteria</taxon>
        <taxon>Rhodobacterales</taxon>
        <taxon>Paracoccaceae</taxon>
        <taxon>Gemmobacter</taxon>
    </lineage>
</organism>
<dbReference type="SMART" id="SM00028">
    <property type="entry name" value="TPR"/>
    <property type="match status" value="5"/>
</dbReference>
<keyword evidence="5" id="KW-1185">Reference proteome</keyword>
<dbReference type="Gene3D" id="1.25.40.10">
    <property type="entry name" value="Tetratricopeptide repeat domain"/>
    <property type="match status" value="5"/>
</dbReference>
<dbReference type="InterPro" id="IPR011990">
    <property type="entry name" value="TPR-like_helical_dom_sf"/>
</dbReference>